<dbReference type="EMBL" id="JABSTQ010010830">
    <property type="protein sequence ID" value="KAG0417548.1"/>
    <property type="molecule type" value="Genomic_DNA"/>
</dbReference>
<proteinExistence type="predicted"/>
<organism evidence="1 2">
    <name type="scientific">Ixodes persulcatus</name>
    <name type="common">Taiga tick</name>
    <dbReference type="NCBI Taxonomy" id="34615"/>
    <lineage>
        <taxon>Eukaryota</taxon>
        <taxon>Metazoa</taxon>
        <taxon>Ecdysozoa</taxon>
        <taxon>Arthropoda</taxon>
        <taxon>Chelicerata</taxon>
        <taxon>Arachnida</taxon>
        <taxon>Acari</taxon>
        <taxon>Parasitiformes</taxon>
        <taxon>Ixodida</taxon>
        <taxon>Ixodoidea</taxon>
        <taxon>Ixodidae</taxon>
        <taxon>Ixodinae</taxon>
        <taxon>Ixodes</taxon>
    </lineage>
</organism>
<keyword evidence="2" id="KW-1185">Reference proteome</keyword>
<sequence>MLSNKATSMAYGLFDPDCWADLFYKSGARYVVLTGRHHEGYTLWPSSASWNWNAWDEGTKKDLDGDLSSVIRRGQWPRYKPDVIWSDGEWEAPDSYWNSTQFLAWLYNDSPVNSSVVVNDRWGIGLRCKHGDFYNCADHYNPGVLQKHKWENCMTVDKSSWGYRRNAKVSDYRTVQELIGELASTVSCYGNILINVGPTKDGIIDPIFEERLLQLGIWLGVNGEAVYGSKPWKHQNDTLTSSIWYTTNKGNDTVYVFVLKWPKANKLYLGSLDLSPSASITMLGLVSDQFEWHQNRSSENSVRGKLTIVFPSLTPDLLPTPWAWVLKVKGAI</sequence>
<name>A0AC60PDK4_IXOPE</name>
<comment type="caution">
    <text evidence="1">The sequence shown here is derived from an EMBL/GenBank/DDBJ whole genome shotgun (WGS) entry which is preliminary data.</text>
</comment>
<dbReference type="Proteomes" id="UP000805193">
    <property type="component" value="Unassembled WGS sequence"/>
</dbReference>
<protein>
    <submittedName>
        <fullName evidence="1">Uncharacterized protein</fullName>
    </submittedName>
</protein>
<evidence type="ECO:0000313" key="2">
    <source>
        <dbReference type="Proteomes" id="UP000805193"/>
    </source>
</evidence>
<gene>
    <name evidence="1" type="ORF">HPB47_005521</name>
</gene>
<reference evidence="1 2" key="1">
    <citation type="journal article" date="2020" name="Cell">
        <title>Large-Scale Comparative Analyses of Tick Genomes Elucidate Their Genetic Diversity and Vector Capacities.</title>
        <authorList>
            <consortium name="Tick Genome and Microbiome Consortium (TIGMIC)"/>
            <person name="Jia N."/>
            <person name="Wang J."/>
            <person name="Shi W."/>
            <person name="Du L."/>
            <person name="Sun Y."/>
            <person name="Zhan W."/>
            <person name="Jiang J.F."/>
            <person name="Wang Q."/>
            <person name="Zhang B."/>
            <person name="Ji P."/>
            <person name="Bell-Sakyi L."/>
            <person name="Cui X.M."/>
            <person name="Yuan T.T."/>
            <person name="Jiang B.G."/>
            <person name="Yang W.F."/>
            <person name="Lam T.T."/>
            <person name="Chang Q.C."/>
            <person name="Ding S.J."/>
            <person name="Wang X.J."/>
            <person name="Zhu J.G."/>
            <person name="Ruan X.D."/>
            <person name="Zhao L."/>
            <person name="Wei J.T."/>
            <person name="Ye R.Z."/>
            <person name="Que T.C."/>
            <person name="Du C.H."/>
            <person name="Zhou Y.H."/>
            <person name="Cheng J.X."/>
            <person name="Dai P.F."/>
            <person name="Guo W.B."/>
            <person name="Han X.H."/>
            <person name="Huang E.J."/>
            <person name="Li L.F."/>
            <person name="Wei W."/>
            <person name="Gao Y.C."/>
            <person name="Liu J.Z."/>
            <person name="Shao H.Z."/>
            <person name="Wang X."/>
            <person name="Wang C.C."/>
            <person name="Yang T.C."/>
            <person name="Huo Q.B."/>
            <person name="Li W."/>
            <person name="Chen H.Y."/>
            <person name="Chen S.E."/>
            <person name="Zhou L.G."/>
            <person name="Ni X.B."/>
            <person name="Tian J.H."/>
            <person name="Sheng Y."/>
            <person name="Liu T."/>
            <person name="Pan Y.S."/>
            <person name="Xia L.Y."/>
            <person name="Li J."/>
            <person name="Zhao F."/>
            <person name="Cao W.C."/>
        </authorList>
    </citation>
    <scope>NUCLEOTIDE SEQUENCE [LARGE SCALE GENOMIC DNA]</scope>
    <source>
        <strain evidence="1">Iper-2018</strain>
    </source>
</reference>
<accession>A0AC60PDK4</accession>
<evidence type="ECO:0000313" key="1">
    <source>
        <dbReference type="EMBL" id="KAG0417548.1"/>
    </source>
</evidence>